<feature type="compositionally biased region" description="Basic and acidic residues" evidence="1">
    <location>
        <begin position="560"/>
        <end position="570"/>
    </location>
</feature>
<feature type="transmembrane region" description="Helical" evidence="2">
    <location>
        <begin position="494"/>
        <end position="520"/>
    </location>
</feature>
<dbReference type="PANTHER" id="PTHR37049">
    <property type="entry name" value="PEPTIDASE S41 FAMILY PROTEIN"/>
    <property type="match status" value="1"/>
</dbReference>
<dbReference type="Gene3D" id="3.90.226.10">
    <property type="entry name" value="2-enoyl-CoA Hydratase, Chain A, domain 1"/>
    <property type="match status" value="1"/>
</dbReference>
<keyword evidence="2" id="KW-0472">Membrane</keyword>
<proteinExistence type="predicted"/>
<evidence type="ECO:0000313" key="3">
    <source>
        <dbReference type="EMBL" id="KAA6401123.1"/>
    </source>
</evidence>
<feature type="compositionally biased region" description="Polar residues" evidence="1">
    <location>
        <begin position="542"/>
        <end position="559"/>
    </location>
</feature>
<dbReference type="EMBL" id="SNRW01000442">
    <property type="protein sequence ID" value="KAA6401123.1"/>
    <property type="molecule type" value="Genomic_DNA"/>
</dbReference>
<dbReference type="SUPFAM" id="SSF52096">
    <property type="entry name" value="ClpP/crotonase"/>
    <property type="match status" value="1"/>
</dbReference>
<keyword evidence="2" id="KW-1133">Transmembrane helix</keyword>
<sequence length="600" mass="69144">MDDYVKVYESKDSSLIGYYIPSLKLGIIRIKSFWSEEQDDFQYSLYMIVRQLADKNSPFHSQKILIDLRYSSGGYIRLPYITFRFLFPQADSPIWPQSDYVKSDVNSIYGVFQDLFTKLEIEDSDIFLDDQTGEVIYNHYNLEGSQRTTSVNLADGVQDSITVNLTKRATYYAGHLDQIKNYSLDWPSFRSVHWQPKDVITLVNGQCFGSCSLFAKQIHQKKVGRTVALGNFGGVHNNTRYDIGSAAGGTSMNNQYIKEYQDFYLEDPDLFKDYNISLDVFPKPFFRKDSIIQYEHIEFYGTTPKTADNLYEVHIYDADFHINYAEQYLDYIQEDEDKDYQLYNRVINELNEKLGNVKQEDSGAKQMNVDSDIVDNEIGCAAGEVLINTNGVIEECKSLQDADIHSVYGYKCNIEDSSIRNEATDEIQVGQFIKNADGCKFSHCTAGYMRLGNKCEKEMILFGDTEEYIRPQYLEPEIDLQTDVDQQKESNWKLTLIIIFAVIIAILIVALIIVSVCCSLRKVRVATQEKEIQHQPQDKKQQNVSNITNEQDQLESQTSDEQKSLDEKDQQMQQLDQSKESPVIDQPINEDEDDDNEDRV</sequence>
<organism evidence="3 4">
    <name type="scientific">Streblomastix strix</name>
    <dbReference type="NCBI Taxonomy" id="222440"/>
    <lineage>
        <taxon>Eukaryota</taxon>
        <taxon>Metamonada</taxon>
        <taxon>Preaxostyla</taxon>
        <taxon>Oxymonadida</taxon>
        <taxon>Streblomastigidae</taxon>
        <taxon>Streblomastix</taxon>
    </lineage>
</organism>
<evidence type="ECO:0000313" key="4">
    <source>
        <dbReference type="Proteomes" id="UP000324800"/>
    </source>
</evidence>
<dbReference type="Proteomes" id="UP000324800">
    <property type="component" value="Unassembled WGS sequence"/>
</dbReference>
<name>A0A5J4X2A4_9EUKA</name>
<gene>
    <name evidence="3" type="ORF">EZS28_003354</name>
</gene>
<evidence type="ECO:0000256" key="1">
    <source>
        <dbReference type="SAM" id="MobiDB-lite"/>
    </source>
</evidence>
<dbReference type="PANTHER" id="PTHR37049:SF4">
    <property type="entry name" value="RHODANESE DOMAIN-CONTAINING PROTEIN"/>
    <property type="match status" value="1"/>
</dbReference>
<comment type="caution">
    <text evidence="3">The sequence shown here is derived from an EMBL/GenBank/DDBJ whole genome shotgun (WGS) entry which is preliminary data.</text>
</comment>
<dbReference type="AlphaFoldDB" id="A0A5J4X2A4"/>
<accession>A0A5J4X2A4</accession>
<feature type="region of interest" description="Disordered" evidence="1">
    <location>
        <begin position="529"/>
        <end position="600"/>
    </location>
</feature>
<evidence type="ECO:0000256" key="2">
    <source>
        <dbReference type="SAM" id="Phobius"/>
    </source>
</evidence>
<dbReference type="InterPro" id="IPR052766">
    <property type="entry name" value="S41A_metabolite_peptidase"/>
</dbReference>
<feature type="compositionally biased region" description="Acidic residues" evidence="1">
    <location>
        <begin position="588"/>
        <end position="600"/>
    </location>
</feature>
<feature type="compositionally biased region" description="Basic and acidic residues" evidence="1">
    <location>
        <begin position="529"/>
        <end position="541"/>
    </location>
</feature>
<dbReference type="InterPro" id="IPR029045">
    <property type="entry name" value="ClpP/crotonase-like_dom_sf"/>
</dbReference>
<dbReference type="OrthoDB" id="27214at2759"/>
<keyword evidence="2" id="KW-0812">Transmembrane</keyword>
<protein>
    <submittedName>
        <fullName evidence="3">Uncharacterized protein</fullName>
    </submittedName>
</protein>
<reference evidence="3 4" key="1">
    <citation type="submission" date="2019-03" db="EMBL/GenBank/DDBJ databases">
        <title>Single cell metagenomics reveals metabolic interactions within the superorganism composed of flagellate Streblomastix strix and complex community of Bacteroidetes bacteria on its surface.</title>
        <authorList>
            <person name="Treitli S.C."/>
            <person name="Kolisko M."/>
            <person name="Husnik F."/>
            <person name="Keeling P."/>
            <person name="Hampl V."/>
        </authorList>
    </citation>
    <scope>NUCLEOTIDE SEQUENCE [LARGE SCALE GENOMIC DNA]</scope>
    <source>
        <strain evidence="3">ST1C</strain>
    </source>
</reference>